<keyword evidence="3" id="KW-1185">Reference proteome</keyword>
<sequence>MTNTRKLLIALGAAIAFPMVTGLAKAAEPKIKVLASPQDPTKEAVLIGRTISAGLTFQLELEGAEAMWMPMGTPAQWREHAPARNERYHIEFKVTDNATKTRLPYATITFAATNQENGKTVETTLAPMWGSSGLHYSENSALAGDGVYAATVTVGVPTFAREMKDKDLWSKPASARFHFRLKDGMLVEVSEPVPAAN</sequence>
<protein>
    <submittedName>
        <fullName evidence="2">Iron transporter</fullName>
    </submittedName>
</protein>
<dbReference type="EMBL" id="JAHRGL010000002">
    <property type="protein sequence ID" value="MBV2131622.1"/>
    <property type="molecule type" value="Genomic_DNA"/>
</dbReference>
<comment type="caution">
    <text evidence="2">The sequence shown here is derived from an EMBL/GenBank/DDBJ whole genome shotgun (WGS) entry which is preliminary data.</text>
</comment>
<accession>A0ABS6MS45</accession>
<dbReference type="Pfam" id="PF10634">
    <property type="entry name" value="Iron_transport"/>
    <property type="match status" value="1"/>
</dbReference>
<evidence type="ECO:0000313" key="2">
    <source>
        <dbReference type="EMBL" id="MBV2131622.1"/>
    </source>
</evidence>
<reference evidence="2 3" key="1">
    <citation type="submission" date="2021-06" db="EMBL/GenBank/DDBJ databases">
        <title>Differences between aerobic and microaerobic xylene degrading microbial communities.</title>
        <authorList>
            <person name="Banerjee S."/>
            <person name="Tancsics A."/>
        </authorList>
    </citation>
    <scope>NUCLEOTIDE SEQUENCE [LARGE SCALE GENOMIC DNA]</scope>
    <source>
        <strain evidence="2 3">MAP12</strain>
    </source>
</reference>
<organism evidence="2 3">
    <name type="scientific">Geopseudomonas aromaticivorans</name>
    <dbReference type="NCBI Taxonomy" id="2849492"/>
    <lineage>
        <taxon>Bacteria</taxon>
        <taxon>Pseudomonadati</taxon>
        <taxon>Pseudomonadota</taxon>
        <taxon>Gammaproteobacteria</taxon>
        <taxon>Pseudomonadales</taxon>
        <taxon>Pseudomonadaceae</taxon>
        <taxon>Geopseudomonas</taxon>
    </lineage>
</organism>
<gene>
    <name evidence="2" type="ORF">KRX52_02290</name>
</gene>
<evidence type="ECO:0000256" key="1">
    <source>
        <dbReference type="SAM" id="SignalP"/>
    </source>
</evidence>
<dbReference type="InterPro" id="IPR018470">
    <property type="entry name" value="Metal-bd_Tp34-typ"/>
</dbReference>
<feature type="signal peptide" evidence="1">
    <location>
        <begin position="1"/>
        <end position="26"/>
    </location>
</feature>
<feature type="chain" id="PRO_5047094796" evidence="1">
    <location>
        <begin position="27"/>
        <end position="197"/>
    </location>
</feature>
<name>A0ABS6MS45_9GAMM</name>
<proteinExistence type="predicted"/>
<dbReference type="Proteomes" id="UP000813068">
    <property type="component" value="Unassembled WGS sequence"/>
</dbReference>
<keyword evidence="1" id="KW-0732">Signal</keyword>
<dbReference type="RefSeq" id="WP_217679534.1">
    <property type="nucleotide sequence ID" value="NZ_JAHRGL010000002.1"/>
</dbReference>
<evidence type="ECO:0000313" key="3">
    <source>
        <dbReference type="Proteomes" id="UP000813068"/>
    </source>
</evidence>